<keyword evidence="6 7" id="KW-0472">Membrane</keyword>
<dbReference type="Pfam" id="PF00005">
    <property type="entry name" value="ABC_tran"/>
    <property type="match status" value="1"/>
</dbReference>
<evidence type="ECO:0000256" key="7">
    <source>
        <dbReference type="SAM" id="Phobius"/>
    </source>
</evidence>
<dbReference type="PROSITE" id="PS50893">
    <property type="entry name" value="ABC_TRANSPORTER_2"/>
    <property type="match status" value="1"/>
</dbReference>
<comment type="subcellular location">
    <subcellularLocation>
        <location evidence="1">Membrane</location>
        <topology evidence="1">Multi-pass membrane protein</topology>
    </subcellularLocation>
</comment>
<dbReference type="InterPro" id="IPR047817">
    <property type="entry name" value="ABC2_TM_bact-type"/>
</dbReference>
<feature type="domain" description="ABC transporter" evidence="8">
    <location>
        <begin position="14"/>
        <end position="283"/>
    </location>
</feature>
<dbReference type="Gene3D" id="3.40.1710.10">
    <property type="entry name" value="abc type-2 transporter like domain"/>
    <property type="match status" value="1"/>
</dbReference>
<evidence type="ECO:0008006" key="12">
    <source>
        <dbReference type="Google" id="ProtNLM"/>
    </source>
</evidence>
<dbReference type="PANTHER" id="PTHR43038:SF3">
    <property type="entry name" value="ABC TRANSPORTER G FAMILY MEMBER 20 ISOFORM X1"/>
    <property type="match status" value="1"/>
</dbReference>
<feature type="domain" description="ABC transmembrane type-2" evidence="9">
    <location>
        <begin position="443"/>
        <end position="679"/>
    </location>
</feature>
<sequence>MGDSGNRQSTSNAVWGRRLYKTYGKGKNKANALAGLNLNVPYGAIYGLLGPSGCGKTTLLRCIVGLLKVDSGSLLAMGDVPGARDHSIPGPMVGYMPQDTSLYNELSIKELLLYYGRVHGMTSEDIVYRTSFLLDFLKLPTRDQLIGCLRIWEHLLEIAQSSQQTTIIITTHYIEEARQADRVGLMRAGRMLDEDKPSNLLDRYNMVSLESIFLYLCHHDLVGNAEDEELMSGQFALESTMSEDSAVNYDASKPLIATESADAGGSNSSIYGTVTFENIPRGRPPPDPCCVFPSLPAFRVIMALVIKNLTIMKRSIGLLFFEFIIPSIQIILFCLCIGRDPHDIKLAVVNNDLGPMGATYLKFLSNTTFKQVLFNSLDHARDSVHQGDAWGVVEIRPEFSEDLMQRFLMGINVSTKVITGSTVYLHLDYTSQQISAVIHARTLESFQNFSRSTLALYGFNTHYSDPPVLTTDPVYGSADSIFTEFMAPGICNSITFFMATGLTTLAFVLEKKEGNYERNLVNGVTPAEVMLSHVITQFLVLLVQVGLLLLCTFTIFQIPLEGNPAAVLFLILIEGLCGMCLGIMISCCCDKETSAMQLSLGLVYPLLLTSGIIWPIQAVPAWLEYISEALPLTIATDALRSIMGRGWGIDHMFVWLGFVISIGWAMFFLMVTAVIGRIKR</sequence>
<keyword evidence="2 7" id="KW-0812">Transmembrane</keyword>
<dbReference type="InterPro" id="IPR013525">
    <property type="entry name" value="ABC2_TM"/>
</dbReference>
<evidence type="ECO:0000259" key="8">
    <source>
        <dbReference type="PROSITE" id="PS50893"/>
    </source>
</evidence>
<dbReference type="PANTHER" id="PTHR43038">
    <property type="entry name" value="ATP-BINDING CASSETTE, SUB-FAMILY H, MEMBER 1"/>
    <property type="match status" value="1"/>
</dbReference>
<feature type="transmembrane region" description="Helical" evidence="7">
    <location>
        <begin position="316"/>
        <end position="337"/>
    </location>
</feature>
<evidence type="ECO:0000313" key="11">
    <source>
        <dbReference type="Proteomes" id="UP001519460"/>
    </source>
</evidence>
<feature type="transmembrane region" description="Helical" evidence="7">
    <location>
        <begin position="566"/>
        <end position="589"/>
    </location>
</feature>
<keyword evidence="4" id="KW-0067">ATP-binding</keyword>
<evidence type="ECO:0000256" key="3">
    <source>
        <dbReference type="ARBA" id="ARBA00022741"/>
    </source>
</evidence>
<feature type="transmembrane region" description="Helical" evidence="7">
    <location>
        <begin position="538"/>
        <end position="560"/>
    </location>
</feature>
<protein>
    <recommendedName>
        <fullName evidence="12">ABC transporter domain-containing protein</fullName>
    </recommendedName>
</protein>
<dbReference type="InterPro" id="IPR027417">
    <property type="entry name" value="P-loop_NTPase"/>
</dbReference>
<dbReference type="SUPFAM" id="SSF52540">
    <property type="entry name" value="P-loop containing nucleoside triphosphate hydrolases"/>
    <property type="match status" value="1"/>
</dbReference>
<feature type="transmembrane region" description="Helical" evidence="7">
    <location>
        <begin position="601"/>
        <end position="623"/>
    </location>
</feature>
<evidence type="ECO:0000256" key="5">
    <source>
        <dbReference type="ARBA" id="ARBA00022989"/>
    </source>
</evidence>
<keyword evidence="11" id="KW-1185">Reference proteome</keyword>
<evidence type="ECO:0000256" key="2">
    <source>
        <dbReference type="ARBA" id="ARBA00022692"/>
    </source>
</evidence>
<dbReference type="AlphaFoldDB" id="A0ABD0LJV7"/>
<evidence type="ECO:0000256" key="6">
    <source>
        <dbReference type="ARBA" id="ARBA00023136"/>
    </source>
</evidence>
<accession>A0ABD0LJV7</accession>
<evidence type="ECO:0000313" key="10">
    <source>
        <dbReference type="EMBL" id="KAK7499796.1"/>
    </source>
</evidence>
<dbReference type="PROSITE" id="PS51012">
    <property type="entry name" value="ABC_TM2"/>
    <property type="match status" value="1"/>
</dbReference>
<dbReference type="InterPro" id="IPR003593">
    <property type="entry name" value="AAA+_ATPase"/>
</dbReference>
<keyword evidence="3" id="KW-0547">Nucleotide-binding</keyword>
<dbReference type="Pfam" id="PF12698">
    <property type="entry name" value="ABC2_membrane_3"/>
    <property type="match status" value="1"/>
</dbReference>
<keyword evidence="5 7" id="KW-1133">Transmembrane helix</keyword>
<evidence type="ECO:0000256" key="4">
    <source>
        <dbReference type="ARBA" id="ARBA00022840"/>
    </source>
</evidence>
<dbReference type="GO" id="GO:0016020">
    <property type="term" value="C:membrane"/>
    <property type="evidence" value="ECO:0007669"/>
    <property type="project" value="UniProtKB-SubCell"/>
</dbReference>
<dbReference type="GO" id="GO:0005524">
    <property type="term" value="F:ATP binding"/>
    <property type="evidence" value="ECO:0007669"/>
    <property type="project" value="UniProtKB-KW"/>
</dbReference>
<name>A0ABD0LJV7_9CAEN</name>
<dbReference type="Gene3D" id="3.40.50.300">
    <property type="entry name" value="P-loop containing nucleotide triphosphate hydrolases"/>
    <property type="match status" value="2"/>
</dbReference>
<gene>
    <name evidence="10" type="ORF">BaRGS_00008887</name>
</gene>
<dbReference type="EMBL" id="JACVVK020000041">
    <property type="protein sequence ID" value="KAK7499796.1"/>
    <property type="molecule type" value="Genomic_DNA"/>
</dbReference>
<dbReference type="InterPro" id="IPR003439">
    <property type="entry name" value="ABC_transporter-like_ATP-bd"/>
</dbReference>
<feature type="transmembrane region" description="Helical" evidence="7">
    <location>
        <begin position="653"/>
        <end position="675"/>
    </location>
</feature>
<dbReference type="SMART" id="SM00382">
    <property type="entry name" value="AAA"/>
    <property type="match status" value="1"/>
</dbReference>
<proteinExistence type="predicted"/>
<organism evidence="10 11">
    <name type="scientific">Batillaria attramentaria</name>
    <dbReference type="NCBI Taxonomy" id="370345"/>
    <lineage>
        <taxon>Eukaryota</taxon>
        <taxon>Metazoa</taxon>
        <taxon>Spiralia</taxon>
        <taxon>Lophotrochozoa</taxon>
        <taxon>Mollusca</taxon>
        <taxon>Gastropoda</taxon>
        <taxon>Caenogastropoda</taxon>
        <taxon>Sorbeoconcha</taxon>
        <taxon>Cerithioidea</taxon>
        <taxon>Batillariidae</taxon>
        <taxon>Batillaria</taxon>
    </lineage>
</organism>
<reference evidence="10 11" key="1">
    <citation type="journal article" date="2023" name="Sci. Data">
        <title>Genome assembly of the Korean intertidal mud-creeper Batillaria attramentaria.</title>
        <authorList>
            <person name="Patra A.K."/>
            <person name="Ho P.T."/>
            <person name="Jun S."/>
            <person name="Lee S.J."/>
            <person name="Kim Y."/>
            <person name="Won Y.J."/>
        </authorList>
    </citation>
    <scope>NUCLEOTIDE SEQUENCE [LARGE SCALE GENOMIC DNA]</scope>
    <source>
        <strain evidence="10">Wonlab-2016</strain>
    </source>
</reference>
<comment type="caution">
    <text evidence="10">The sequence shown here is derived from an EMBL/GenBank/DDBJ whole genome shotgun (WGS) entry which is preliminary data.</text>
</comment>
<evidence type="ECO:0000259" key="9">
    <source>
        <dbReference type="PROSITE" id="PS51012"/>
    </source>
</evidence>
<dbReference type="Proteomes" id="UP001519460">
    <property type="component" value="Unassembled WGS sequence"/>
</dbReference>
<evidence type="ECO:0000256" key="1">
    <source>
        <dbReference type="ARBA" id="ARBA00004141"/>
    </source>
</evidence>